<keyword evidence="8" id="KW-1185">Reference proteome</keyword>
<accession>A0A6A3CJV4</accession>
<dbReference type="Gene3D" id="3.40.50.150">
    <property type="entry name" value="Vaccinia Virus protein VP39"/>
    <property type="match status" value="1"/>
</dbReference>
<reference evidence="7" key="1">
    <citation type="submission" date="2019-09" db="EMBL/GenBank/DDBJ databases">
        <title>Draft genome information of white flower Hibiscus syriacus.</title>
        <authorList>
            <person name="Kim Y.-M."/>
        </authorList>
    </citation>
    <scope>NUCLEOTIDE SEQUENCE [LARGE SCALE GENOMIC DNA]</scope>
    <source>
        <strain evidence="7">YM2019G1</strain>
    </source>
</reference>
<organism evidence="7 8">
    <name type="scientific">Hibiscus syriacus</name>
    <name type="common">Rose of Sharon</name>
    <dbReference type="NCBI Taxonomy" id="106335"/>
    <lineage>
        <taxon>Eukaryota</taxon>
        <taxon>Viridiplantae</taxon>
        <taxon>Streptophyta</taxon>
        <taxon>Embryophyta</taxon>
        <taxon>Tracheophyta</taxon>
        <taxon>Spermatophyta</taxon>
        <taxon>Magnoliopsida</taxon>
        <taxon>eudicotyledons</taxon>
        <taxon>Gunneridae</taxon>
        <taxon>Pentapetalae</taxon>
        <taxon>rosids</taxon>
        <taxon>malvids</taxon>
        <taxon>Malvales</taxon>
        <taxon>Malvaceae</taxon>
        <taxon>Malvoideae</taxon>
        <taxon>Hibiscus</taxon>
    </lineage>
</organism>
<dbReference type="PANTHER" id="PTHR11746">
    <property type="entry name" value="O-METHYLTRANSFERASE"/>
    <property type="match status" value="1"/>
</dbReference>
<dbReference type="SUPFAM" id="SSF53335">
    <property type="entry name" value="S-adenosyl-L-methionine-dependent methyltransferases"/>
    <property type="match status" value="1"/>
</dbReference>
<dbReference type="Pfam" id="PF08100">
    <property type="entry name" value="Dimerisation"/>
    <property type="match status" value="1"/>
</dbReference>
<dbReference type="GO" id="GO:0032259">
    <property type="term" value="P:methylation"/>
    <property type="evidence" value="ECO:0007669"/>
    <property type="project" value="UniProtKB-KW"/>
</dbReference>
<dbReference type="Proteomes" id="UP000436088">
    <property type="component" value="Unassembled WGS sequence"/>
</dbReference>
<sequence length="592" mass="66595">MFLKQKAKVQWLKEGDKCTKFFHSIISGNNKRDTIRILINDQGRRLESFDEMAAKVTKFYSGLLGTADPGVKNCDPNLLKDLMQFNLPPDYSSNLVKEVSGEEKSNKSFSTKEMKKLQVLMDSLHTFSKKCGCKEIRQGDPLSPILFVLTMNVLSRILNLVVARGLFGYHPKCKMIGLTHLSFTDDLLIFCKGNIEFVAGIISALDQFYELSGLKLNAAKCELSTAGISFRNLEHILQSTGFTHGCLPVRYLGVPLVTRKLTEKDCVVLIENIKLKLHHWSGKHLIYGLKGQLGRVGVDFRVQNKVFLGLSIDIGDTTFIRSTSVRSKGINSVMDEEAVESFQAQAHLYKHIFNYISSMSLKCAVQLGIPDAIHSHRQPITLSELVSALGIDLTKASFTYQLMLVHSGFFAKTTRVEKDQEHEAYVLTPFSKILIKENINWGGTGTIARVISEAHPQLKCTVFDLPHVLANLPATETGNLNFVAGDMFQYLPPADAILMELVLHAFSDEDCMKTRKRCREGIPGEDKKGKVIIIDIVINVEKDEDEAKLFFDVLMMVVVTGRERIEQERKHCSWQQASLTTKWLRFIPSVLM</sequence>
<feature type="domain" description="O-methyltransferase C-terminal" evidence="5">
    <location>
        <begin position="442"/>
        <end position="569"/>
    </location>
</feature>
<dbReference type="InterPro" id="IPR036390">
    <property type="entry name" value="WH_DNA-bd_sf"/>
</dbReference>
<dbReference type="FunFam" id="1.10.10.10:FF:000213">
    <property type="entry name" value="Coniferyl alcohol 9-O-methyltransferase"/>
    <property type="match status" value="1"/>
</dbReference>
<proteinExistence type="predicted"/>
<name>A0A6A3CJV4_HIBSY</name>
<dbReference type="InterPro" id="IPR000477">
    <property type="entry name" value="RT_dom"/>
</dbReference>
<dbReference type="PROSITE" id="PS51683">
    <property type="entry name" value="SAM_OMT_II"/>
    <property type="match status" value="1"/>
</dbReference>
<evidence type="ECO:0000256" key="3">
    <source>
        <dbReference type="ARBA" id="ARBA00022691"/>
    </source>
</evidence>
<dbReference type="InterPro" id="IPR012967">
    <property type="entry name" value="COMT_dimerisation"/>
</dbReference>
<dbReference type="AlphaFoldDB" id="A0A6A3CJV4"/>
<dbReference type="InterPro" id="IPR001077">
    <property type="entry name" value="COMT_C"/>
</dbReference>
<evidence type="ECO:0000259" key="4">
    <source>
        <dbReference type="Pfam" id="PF00078"/>
    </source>
</evidence>
<keyword evidence="1" id="KW-0489">Methyltransferase</keyword>
<dbReference type="GO" id="GO:0009717">
    <property type="term" value="P:isoflavonoid biosynthetic process"/>
    <property type="evidence" value="ECO:0007669"/>
    <property type="project" value="UniProtKB-ARBA"/>
</dbReference>
<evidence type="ECO:0000259" key="5">
    <source>
        <dbReference type="Pfam" id="PF00891"/>
    </source>
</evidence>
<gene>
    <name evidence="7" type="ORF">F3Y22_tig00004072pilonHSYRG00133</name>
</gene>
<evidence type="ECO:0000259" key="6">
    <source>
        <dbReference type="Pfam" id="PF08100"/>
    </source>
</evidence>
<dbReference type="GO" id="GO:0046983">
    <property type="term" value="F:protein dimerization activity"/>
    <property type="evidence" value="ECO:0007669"/>
    <property type="project" value="InterPro"/>
</dbReference>
<dbReference type="GO" id="GO:0008757">
    <property type="term" value="F:S-adenosylmethionine-dependent methyltransferase activity"/>
    <property type="evidence" value="ECO:0007669"/>
    <property type="project" value="UniProtKB-ARBA"/>
</dbReference>
<evidence type="ECO:0000256" key="1">
    <source>
        <dbReference type="ARBA" id="ARBA00022603"/>
    </source>
</evidence>
<dbReference type="Pfam" id="PF00078">
    <property type="entry name" value="RVT_1"/>
    <property type="match status" value="1"/>
</dbReference>
<keyword evidence="3" id="KW-0949">S-adenosyl-L-methionine</keyword>
<dbReference type="InterPro" id="IPR016461">
    <property type="entry name" value="COMT-like"/>
</dbReference>
<evidence type="ECO:0000313" key="8">
    <source>
        <dbReference type="Proteomes" id="UP000436088"/>
    </source>
</evidence>
<keyword evidence="2" id="KW-0808">Transferase</keyword>
<feature type="domain" description="O-methyltransferase dimerisation" evidence="6">
    <location>
        <begin position="350"/>
        <end position="436"/>
    </location>
</feature>
<dbReference type="Gene3D" id="1.10.10.10">
    <property type="entry name" value="Winged helix-like DNA-binding domain superfamily/Winged helix DNA-binding domain"/>
    <property type="match status" value="1"/>
</dbReference>
<dbReference type="Pfam" id="PF00891">
    <property type="entry name" value="Methyltransf_2"/>
    <property type="match status" value="1"/>
</dbReference>
<dbReference type="GO" id="GO:0008171">
    <property type="term" value="F:O-methyltransferase activity"/>
    <property type="evidence" value="ECO:0007669"/>
    <property type="project" value="InterPro"/>
</dbReference>
<protein>
    <submittedName>
        <fullName evidence="7">Trans-resveratrol di-O-methyltransferase</fullName>
    </submittedName>
</protein>
<dbReference type="EMBL" id="VEPZ02000247">
    <property type="protein sequence ID" value="KAE8728774.1"/>
    <property type="molecule type" value="Genomic_DNA"/>
</dbReference>
<comment type="caution">
    <text evidence="7">The sequence shown here is derived from an EMBL/GenBank/DDBJ whole genome shotgun (WGS) entry which is preliminary data.</text>
</comment>
<feature type="domain" description="Reverse transcriptase" evidence="4">
    <location>
        <begin position="123"/>
        <end position="255"/>
    </location>
</feature>
<evidence type="ECO:0000256" key="2">
    <source>
        <dbReference type="ARBA" id="ARBA00022679"/>
    </source>
</evidence>
<dbReference type="SUPFAM" id="SSF46785">
    <property type="entry name" value="Winged helix' DNA-binding domain"/>
    <property type="match status" value="1"/>
</dbReference>
<dbReference type="InterPro" id="IPR029063">
    <property type="entry name" value="SAM-dependent_MTases_sf"/>
</dbReference>
<evidence type="ECO:0000313" key="7">
    <source>
        <dbReference type="EMBL" id="KAE8728774.1"/>
    </source>
</evidence>
<dbReference type="InterPro" id="IPR036388">
    <property type="entry name" value="WH-like_DNA-bd_sf"/>
</dbReference>